<dbReference type="InterPro" id="IPR029058">
    <property type="entry name" value="AB_hydrolase_fold"/>
</dbReference>
<dbReference type="RefSeq" id="WP_084493347.1">
    <property type="nucleotide sequence ID" value="NZ_JAAXOT010000010.1"/>
</dbReference>
<feature type="domain" description="Serine aminopeptidase S33" evidence="1">
    <location>
        <begin position="25"/>
        <end position="233"/>
    </location>
</feature>
<dbReference type="Proteomes" id="UP000570678">
    <property type="component" value="Unassembled WGS sequence"/>
</dbReference>
<name>A0A846YKS3_9NOCA</name>
<evidence type="ECO:0000259" key="1">
    <source>
        <dbReference type="Pfam" id="PF12146"/>
    </source>
</evidence>
<dbReference type="PANTHER" id="PTHR43433:SF5">
    <property type="entry name" value="AB HYDROLASE-1 DOMAIN-CONTAINING PROTEIN"/>
    <property type="match status" value="1"/>
</dbReference>
<dbReference type="Gene3D" id="3.40.50.1820">
    <property type="entry name" value="alpha/beta hydrolase"/>
    <property type="match status" value="1"/>
</dbReference>
<evidence type="ECO:0000313" key="2">
    <source>
        <dbReference type="EMBL" id="NKY58361.1"/>
    </source>
</evidence>
<protein>
    <submittedName>
        <fullName evidence="2">Alpha/beta fold hydrolase</fullName>
    </submittedName>
</protein>
<keyword evidence="3" id="KW-1185">Reference proteome</keyword>
<accession>A0A846YKS3</accession>
<dbReference type="PRINTS" id="PR00111">
    <property type="entry name" value="ABHYDROLASE"/>
</dbReference>
<evidence type="ECO:0000313" key="3">
    <source>
        <dbReference type="Proteomes" id="UP000570678"/>
    </source>
</evidence>
<dbReference type="InterPro" id="IPR022742">
    <property type="entry name" value="Hydrolase_4"/>
</dbReference>
<dbReference type="SUPFAM" id="SSF53474">
    <property type="entry name" value="alpha/beta-Hydrolases"/>
    <property type="match status" value="1"/>
</dbReference>
<sequence>MHRSPAEGAVLEHARSDVAAGTIALLNSLGTTLELWDGVVSRLRESFDIVRFDQRGHGRSGMGDGTASIDALVDDFLAVLDRFDIRHAHIAGVSIGGMIAIRAARRAPDRISSLAVLCSAAVYEPRGWNERARSVRQAGLEPIVPFVMDRWFAPEFRQRYPGVVAEYADMLRSIDPEAYAVGCDILATADVRGDLPKVSVPAVVVGGGGDIATPPEQQRAIARTIPGAGLEILSGVGHLAPAAAPVDVARIIAANALGARAGSG</sequence>
<reference evidence="2 3" key="1">
    <citation type="submission" date="2020-04" db="EMBL/GenBank/DDBJ databases">
        <title>MicrobeNet Type strains.</title>
        <authorList>
            <person name="Nicholson A.C."/>
        </authorList>
    </citation>
    <scope>NUCLEOTIDE SEQUENCE [LARGE SCALE GENOMIC DNA]</scope>
    <source>
        <strain evidence="2 3">JCM 3332</strain>
    </source>
</reference>
<dbReference type="EMBL" id="JAAXOT010000010">
    <property type="protein sequence ID" value="NKY58361.1"/>
    <property type="molecule type" value="Genomic_DNA"/>
</dbReference>
<keyword evidence="2" id="KW-0378">Hydrolase</keyword>
<proteinExistence type="predicted"/>
<dbReference type="PANTHER" id="PTHR43433">
    <property type="entry name" value="HYDROLASE, ALPHA/BETA FOLD FAMILY PROTEIN"/>
    <property type="match status" value="1"/>
</dbReference>
<dbReference type="InterPro" id="IPR050471">
    <property type="entry name" value="AB_hydrolase"/>
</dbReference>
<dbReference type="Pfam" id="PF12146">
    <property type="entry name" value="Hydrolase_4"/>
    <property type="match status" value="1"/>
</dbReference>
<gene>
    <name evidence="2" type="ORF">HGA15_19895</name>
</gene>
<dbReference type="GO" id="GO:0016787">
    <property type="term" value="F:hydrolase activity"/>
    <property type="evidence" value="ECO:0007669"/>
    <property type="project" value="UniProtKB-KW"/>
</dbReference>
<dbReference type="AlphaFoldDB" id="A0A846YKS3"/>
<dbReference type="InterPro" id="IPR000073">
    <property type="entry name" value="AB_hydrolase_1"/>
</dbReference>
<comment type="caution">
    <text evidence="2">The sequence shown here is derived from an EMBL/GenBank/DDBJ whole genome shotgun (WGS) entry which is preliminary data.</text>
</comment>
<organism evidence="2 3">
    <name type="scientific">Nocardia flavorosea</name>
    <dbReference type="NCBI Taxonomy" id="53429"/>
    <lineage>
        <taxon>Bacteria</taxon>
        <taxon>Bacillati</taxon>
        <taxon>Actinomycetota</taxon>
        <taxon>Actinomycetes</taxon>
        <taxon>Mycobacteriales</taxon>
        <taxon>Nocardiaceae</taxon>
        <taxon>Nocardia</taxon>
    </lineage>
</organism>